<sequence>MIRILLSVLAVFFITFQASGQQQYKSNIHWYTIDEAMDLQQKEPRKLLIEVYTSWCKVCHKLDQLSLSQEHIAKYINDNYYPVKFDAESKSTIYFLGQKYEYKNEGSSGYHSFAYKITHGKLNYPSLVFMDEDLRVIQSINGFQSPSKLIRILTYFADNYNKKIPWNEFNSRYNSLIYPSGGENQ</sequence>
<organism evidence="3 4">
    <name type="scientific">Membranihabitans marinus</name>
    <dbReference type="NCBI Taxonomy" id="1227546"/>
    <lineage>
        <taxon>Bacteria</taxon>
        <taxon>Pseudomonadati</taxon>
        <taxon>Bacteroidota</taxon>
        <taxon>Saprospiria</taxon>
        <taxon>Saprospirales</taxon>
        <taxon>Saprospiraceae</taxon>
        <taxon>Membranihabitans</taxon>
    </lineage>
</organism>
<dbReference type="EMBL" id="JAHVHU010000003">
    <property type="protein sequence ID" value="MBY5957036.1"/>
    <property type="molecule type" value="Genomic_DNA"/>
</dbReference>
<dbReference type="SUPFAM" id="SSF52833">
    <property type="entry name" value="Thioredoxin-like"/>
    <property type="match status" value="1"/>
</dbReference>
<feature type="domain" description="Spermatogenesis-associated protein 20-like TRX" evidence="2">
    <location>
        <begin position="22"/>
        <end position="110"/>
    </location>
</feature>
<dbReference type="InterPro" id="IPR036249">
    <property type="entry name" value="Thioredoxin-like_sf"/>
</dbReference>
<dbReference type="RefSeq" id="WP_222578560.1">
    <property type="nucleotide sequence ID" value="NZ_JAHVHU010000003.1"/>
</dbReference>
<evidence type="ECO:0000256" key="1">
    <source>
        <dbReference type="SAM" id="SignalP"/>
    </source>
</evidence>
<dbReference type="Pfam" id="PF03190">
    <property type="entry name" value="Thioredox_DsbH"/>
    <property type="match status" value="1"/>
</dbReference>
<evidence type="ECO:0000313" key="3">
    <source>
        <dbReference type="EMBL" id="MBY5957036.1"/>
    </source>
</evidence>
<reference evidence="3" key="1">
    <citation type="submission" date="2021-06" db="EMBL/GenBank/DDBJ databases">
        <title>44 bacteria genomes isolated from Dapeng, Shenzhen.</title>
        <authorList>
            <person name="Zheng W."/>
            <person name="Yu S."/>
            <person name="Huang Y."/>
        </authorList>
    </citation>
    <scope>NUCLEOTIDE SEQUENCE</scope>
    <source>
        <strain evidence="3">DP5N28-2</strain>
    </source>
</reference>
<dbReference type="AlphaFoldDB" id="A0A953HRN6"/>
<protein>
    <submittedName>
        <fullName evidence="3">DUF255 domain-containing protein</fullName>
    </submittedName>
</protein>
<feature type="chain" id="PRO_5038040338" evidence="1">
    <location>
        <begin position="21"/>
        <end position="185"/>
    </location>
</feature>
<dbReference type="InterPro" id="IPR004879">
    <property type="entry name" value="Ssp411-like_TRX"/>
</dbReference>
<evidence type="ECO:0000259" key="2">
    <source>
        <dbReference type="Pfam" id="PF03190"/>
    </source>
</evidence>
<evidence type="ECO:0000313" key="4">
    <source>
        <dbReference type="Proteomes" id="UP000753961"/>
    </source>
</evidence>
<accession>A0A953HRN6</accession>
<keyword evidence="1" id="KW-0732">Signal</keyword>
<gene>
    <name evidence="3" type="ORF">KUV50_02740</name>
</gene>
<dbReference type="Proteomes" id="UP000753961">
    <property type="component" value="Unassembled WGS sequence"/>
</dbReference>
<feature type="signal peptide" evidence="1">
    <location>
        <begin position="1"/>
        <end position="20"/>
    </location>
</feature>
<proteinExistence type="predicted"/>
<name>A0A953HRN6_9BACT</name>
<keyword evidence="4" id="KW-1185">Reference proteome</keyword>
<comment type="caution">
    <text evidence="3">The sequence shown here is derived from an EMBL/GenBank/DDBJ whole genome shotgun (WGS) entry which is preliminary data.</text>
</comment>
<dbReference type="Gene3D" id="3.40.30.10">
    <property type="entry name" value="Glutaredoxin"/>
    <property type="match status" value="1"/>
</dbReference>